<evidence type="ECO:0000313" key="2">
    <source>
        <dbReference type="Proteomes" id="UP001151760"/>
    </source>
</evidence>
<comment type="caution">
    <text evidence="1">The sequence shown here is derived from an EMBL/GenBank/DDBJ whole genome shotgun (WGS) entry which is preliminary data.</text>
</comment>
<reference evidence="1" key="1">
    <citation type="journal article" date="2022" name="Int. J. Mol. Sci.">
        <title>Draft Genome of Tanacetum Coccineum: Genomic Comparison of Closely Related Tanacetum-Family Plants.</title>
        <authorList>
            <person name="Yamashiro T."/>
            <person name="Shiraishi A."/>
            <person name="Nakayama K."/>
            <person name="Satake H."/>
        </authorList>
    </citation>
    <scope>NUCLEOTIDE SEQUENCE</scope>
</reference>
<evidence type="ECO:0008006" key="3">
    <source>
        <dbReference type="Google" id="ProtNLM"/>
    </source>
</evidence>
<sequence length="120" mass="13662">MKRAIFASPTKDGQDKEEDEVKIALMHVQRGRVQTPKTKAVKVAVAMEEFTRKSDAVRAKGCVGQHWVFRIDAKQNKKKTLIHGMPLGEYGAVFGIQWLGANHMRIFQPYCSEEILKFTE</sequence>
<organism evidence="1 2">
    <name type="scientific">Tanacetum coccineum</name>
    <dbReference type="NCBI Taxonomy" id="301880"/>
    <lineage>
        <taxon>Eukaryota</taxon>
        <taxon>Viridiplantae</taxon>
        <taxon>Streptophyta</taxon>
        <taxon>Embryophyta</taxon>
        <taxon>Tracheophyta</taxon>
        <taxon>Spermatophyta</taxon>
        <taxon>Magnoliopsida</taxon>
        <taxon>eudicotyledons</taxon>
        <taxon>Gunneridae</taxon>
        <taxon>Pentapetalae</taxon>
        <taxon>asterids</taxon>
        <taxon>campanulids</taxon>
        <taxon>Asterales</taxon>
        <taxon>Asteraceae</taxon>
        <taxon>Asteroideae</taxon>
        <taxon>Anthemideae</taxon>
        <taxon>Anthemidinae</taxon>
        <taxon>Tanacetum</taxon>
    </lineage>
</organism>
<accession>A0ABQ4ZUV8</accession>
<proteinExistence type="predicted"/>
<evidence type="ECO:0000313" key="1">
    <source>
        <dbReference type="EMBL" id="GJS94065.1"/>
    </source>
</evidence>
<dbReference type="Proteomes" id="UP001151760">
    <property type="component" value="Unassembled WGS sequence"/>
</dbReference>
<dbReference type="EMBL" id="BQNB010011702">
    <property type="protein sequence ID" value="GJS94065.1"/>
    <property type="molecule type" value="Genomic_DNA"/>
</dbReference>
<gene>
    <name evidence="1" type="ORF">Tco_0801033</name>
</gene>
<keyword evidence="2" id="KW-1185">Reference proteome</keyword>
<name>A0ABQ4ZUV8_9ASTR</name>
<protein>
    <recommendedName>
        <fullName evidence="3">Transposase</fullName>
    </recommendedName>
</protein>
<reference evidence="1" key="2">
    <citation type="submission" date="2022-01" db="EMBL/GenBank/DDBJ databases">
        <authorList>
            <person name="Yamashiro T."/>
            <person name="Shiraishi A."/>
            <person name="Satake H."/>
            <person name="Nakayama K."/>
        </authorList>
    </citation>
    <scope>NUCLEOTIDE SEQUENCE</scope>
</reference>